<evidence type="ECO:0000313" key="9">
    <source>
        <dbReference type="Proteomes" id="UP001143330"/>
    </source>
</evidence>
<name>A0A9W6NCR4_9HYPH</name>
<evidence type="ECO:0000256" key="1">
    <source>
        <dbReference type="ARBA" id="ARBA00001968"/>
    </source>
</evidence>
<proteinExistence type="inferred from homology"/>
<reference evidence="8" key="2">
    <citation type="submission" date="2023-01" db="EMBL/GenBank/DDBJ databases">
        <authorList>
            <person name="Sun Q."/>
            <person name="Evtushenko L."/>
        </authorList>
    </citation>
    <scope>NUCLEOTIDE SEQUENCE</scope>
    <source>
        <strain evidence="8">VKM B-2789</strain>
    </source>
</reference>
<dbReference type="Gene3D" id="3.20.20.60">
    <property type="entry name" value="Phosphoenolpyruvate-binding domains"/>
    <property type="match status" value="1"/>
</dbReference>
<reference evidence="8" key="1">
    <citation type="journal article" date="2014" name="Int. J. Syst. Evol. Microbiol.">
        <title>Complete genome sequence of Corynebacterium casei LMG S-19264T (=DSM 44701T), isolated from a smear-ripened cheese.</title>
        <authorList>
            <consortium name="US DOE Joint Genome Institute (JGI-PGF)"/>
            <person name="Walter F."/>
            <person name="Albersmeier A."/>
            <person name="Kalinowski J."/>
            <person name="Ruckert C."/>
        </authorList>
    </citation>
    <scope>NUCLEOTIDE SEQUENCE</scope>
    <source>
        <strain evidence="8">VKM B-2789</strain>
    </source>
</reference>
<dbReference type="GO" id="GO:0016832">
    <property type="term" value="F:aldehyde-lyase activity"/>
    <property type="evidence" value="ECO:0007669"/>
    <property type="project" value="TreeGrafter"/>
</dbReference>
<protein>
    <submittedName>
        <fullName evidence="8">2,4-dihydroxyhept-2-ene-1,7-dioic acid aldolase</fullName>
    </submittedName>
</protein>
<comment type="similarity">
    <text evidence="2">Belongs to the HpcH/HpaI aldolase family.</text>
</comment>
<evidence type="ECO:0000256" key="6">
    <source>
        <dbReference type="ARBA" id="ARBA00045074"/>
    </source>
</evidence>
<evidence type="ECO:0000256" key="5">
    <source>
        <dbReference type="ARBA" id="ARBA00023317"/>
    </source>
</evidence>
<dbReference type="Pfam" id="PF03328">
    <property type="entry name" value="HpcH_HpaI"/>
    <property type="match status" value="1"/>
</dbReference>
<dbReference type="RefSeq" id="WP_213360173.1">
    <property type="nucleotide sequence ID" value="NZ_BSFM01000017.1"/>
</dbReference>
<comment type="catalytic activity">
    <reaction evidence="6">
        <text>D-glyceraldehyde + pyruvate = 2-dehydro-3-deoxy-L-galactonate</text>
        <dbReference type="Rhea" id="RHEA:80055"/>
        <dbReference type="ChEBI" id="CHEBI:15361"/>
        <dbReference type="ChEBI" id="CHEBI:17378"/>
        <dbReference type="ChEBI" id="CHEBI:75545"/>
    </reaction>
</comment>
<evidence type="ECO:0000313" key="8">
    <source>
        <dbReference type="EMBL" id="GLK86083.1"/>
    </source>
</evidence>
<comment type="cofactor">
    <cofactor evidence="1">
        <name>a divalent metal cation</name>
        <dbReference type="ChEBI" id="CHEBI:60240"/>
    </cofactor>
</comment>
<evidence type="ECO:0000259" key="7">
    <source>
        <dbReference type="Pfam" id="PF03328"/>
    </source>
</evidence>
<keyword evidence="5" id="KW-0670">Pyruvate</keyword>
<dbReference type="PANTHER" id="PTHR30502:SF4">
    <property type="entry name" value="5-KETO-4-DEOXY-D-GLUCARATE ALDOLASE"/>
    <property type="match status" value="1"/>
</dbReference>
<keyword evidence="3" id="KW-0479">Metal-binding</keyword>
<gene>
    <name evidence="8" type="primary">hpaI1_3</name>
    <name evidence="8" type="ORF">GCM10017653_41530</name>
</gene>
<dbReference type="InterPro" id="IPR015813">
    <property type="entry name" value="Pyrv/PenolPyrv_kinase-like_dom"/>
</dbReference>
<keyword evidence="9" id="KW-1185">Reference proteome</keyword>
<accession>A0A9W6NCR4</accession>
<dbReference type="Proteomes" id="UP001143330">
    <property type="component" value="Unassembled WGS sequence"/>
</dbReference>
<dbReference type="InterPro" id="IPR050251">
    <property type="entry name" value="HpcH-HpaI_aldolase"/>
</dbReference>
<organism evidence="8 9">
    <name type="scientific">Ancylobacter defluvii</name>
    <dbReference type="NCBI Taxonomy" id="1282440"/>
    <lineage>
        <taxon>Bacteria</taxon>
        <taxon>Pseudomonadati</taxon>
        <taxon>Pseudomonadota</taxon>
        <taxon>Alphaproteobacteria</taxon>
        <taxon>Hyphomicrobiales</taxon>
        <taxon>Xanthobacteraceae</taxon>
        <taxon>Ancylobacter</taxon>
    </lineage>
</organism>
<comment type="caution">
    <text evidence="8">The sequence shown here is derived from an EMBL/GenBank/DDBJ whole genome shotgun (WGS) entry which is preliminary data.</text>
</comment>
<dbReference type="InterPro" id="IPR005000">
    <property type="entry name" value="Aldolase/citrate-lyase_domain"/>
</dbReference>
<feature type="domain" description="HpcH/HpaI aldolase/citrate lyase" evidence="7">
    <location>
        <begin position="23"/>
        <end position="248"/>
    </location>
</feature>
<dbReference type="FunFam" id="3.20.20.60:FF:000004">
    <property type="entry name" value="5-keto-4-deoxy-D-glucarate aldolase"/>
    <property type="match status" value="1"/>
</dbReference>
<keyword evidence="4" id="KW-0456">Lyase</keyword>
<evidence type="ECO:0000256" key="2">
    <source>
        <dbReference type="ARBA" id="ARBA00005568"/>
    </source>
</evidence>
<dbReference type="GO" id="GO:0046872">
    <property type="term" value="F:metal ion binding"/>
    <property type="evidence" value="ECO:0007669"/>
    <property type="project" value="UniProtKB-KW"/>
</dbReference>
<evidence type="ECO:0000256" key="4">
    <source>
        <dbReference type="ARBA" id="ARBA00023239"/>
    </source>
</evidence>
<dbReference type="EMBL" id="BSFM01000017">
    <property type="protein sequence ID" value="GLK86083.1"/>
    <property type="molecule type" value="Genomic_DNA"/>
</dbReference>
<sequence>MAHITADLPRNHFKRAIRERRQQLGLWCTLSSAFGIEVVAGSGFDWLLLDTEHSPADVLTVLGQLQALSGHAVAPVVRPASNDPVLIKRYLDIGVQTLLIPYVQNAEEARAAVAATRYPPEGLRGVSALTRATQFGRVPGYGRRAGEEICVLVQVETEEALGAIDAIAAVEGVDGVFVGPGDLAASMGHIGELGHPAVVEGVTGAIVRIAASGKPAGVLTADAALARRCMELGSVFTAVGVDVGLLARATEALAAAFRPVDGG</sequence>
<dbReference type="GO" id="GO:0005737">
    <property type="term" value="C:cytoplasm"/>
    <property type="evidence" value="ECO:0007669"/>
    <property type="project" value="UniProtKB-ARBA"/>
</dbReference>
<dbReference type="PANTHER" id="PTHR30502">
    <property type="entry name" value="2-KETO-3-DEOXY-L-RHAMNONATE ALDOLASE"/>
    <property type="match status" value="1"/>
</dbReference>
<dbReference type="AlphaFoldDB" id="A0A9W6NCR4"/>
<evidence type="ECO:0000256" key="3">
    <source>
        <dbReference type="ARBA" id="ARBA00022723"/>
    </source>
</evidence>
<dbReference type="SUPFAM" id="SSF51621">
    <property type="entry name" value="Phosphoenolpyruvate/pyruvate domain"/>
    <property type="match status" value="1"/>
</dbReference>
<dbReference type="InterPro" id="IPR040442">
    <property type="entry name" value="Pyrv_kinase-like_dom_sf"/>
</dbReference>